<gene>
    <name evidence="6" type="ORF">PPL_03570</name>
</gene>
<dbReference type="OMA" id="TLLFEPM"/>
<evidence type="ECO:0000256" key="1">
    <source>
        <dbReference type="ARBA" id="ARBA00022630"/>
    </source>
</evidence>
<dbReference type="STRING" id="670386.D3B559"/>
<evidence type="ECO:0000256" key="2">
    <source>
        <dbReference type="ARBA" id="ARBA00022827"/>
    </source>
</evidence>
<keyword evidence="3" id="KW-0560">Oxidoreductase</keyword>
<dbReference type="InterPro" id="IPR002938">
    <property type="entry name" value="FAD-bd"/>
</dbReference>
<feature type="domain" description="FAD-binding" evidence="5">
    <location>
        <begin position="320"/>
        <end position="374"/>
    </location>
</feature>
<dbReference type="PANTHER" id="PTHR47178">
    <property type="entry name" value="MONOOXYGENASE, FAD-BINDING"/>
    <property type="match status" value="1"/>
</dbReference>
<dbReference type="EMBL" id="ADBJ01000015">
    <property type="protein sequence ID" value="EFA83424.1"/>
    <property type="molecule type" value="Genomic_DNA"/>
</dbReference>
<reference evidence="6 7" key="1">
    <citation type="journal article" date="2011" name="Genome Res.">
        <title>Phylogeny-wide analysis of social amoeba genomes highlights ancient origins for complex intercellular communication.</title>
        <authorList>
            <person name="Heidel A.J."/>
            <person name="Lawal H.M."/>
            <person name="Felder M."/>
            <person name="Schilde C."/>
            <person name="Helps N.R."/>
            <person name="Tunggal B."/>
            <person name="Rivero F."/>
            <person name="John U."/>
            <person name="Schleicher M."/>
            <person name="Eichinger L."/>
            <person name="Platzer M."/>
            <person name="Noegel A.A."/>
            <person name="Schaap P."/>
            <person name="Gloeckner G."/>
        </authorList>
    </citation>
    <scope>NUCLEOTIDE SEQUENCE [LARGE SCALE GENOMIC DNA]</scope>
    <source>
        <strain evidence="7">ATCC 26659 / Pp 5 / PN500</strain>
    </source>
</reference>
<organism evidence="6 7">
    <name type="scientific">Heterostelium pallidum (strain ATCC 26659 / Pp 5 / PN500)</name>
    <name type="common">Cellular slime mold</name>
    <name type="synonym">Polysphondylium pallidum</name>
    <dbReference type="NCBI Taxonomy" id="670386"/>
    <lineage>
        <taxon>Eukaryota</taxon>
        <taxon>Amoebozoa</taxon>
        <taxon>Evosea</taxon>
        <taxon>Eumycetozoa</taxon>
        <taxon>Dictyostelia</taxon>
        <taxon>Acytosteliales</taxon>
        <taxon>Acytosteliaceae</taxon>
        <taxon>Heterostelium</taxon>
    </lineage>
</organism>
<dbReference type="PANTHER" id="PTHR47178:SF6">
    <property type="entry name" value="FAD-BINDING DOMAIN-CONTAINING PROTEIN"/>
    <property type="match status" value="1"/>
</dbReference>
<dbReference type="AlphaFoldDB" id="D3B559"/>
<dbReference type="RefSeq" id="XP_020435541.1">
    <property type="nucleotide sequence ID" value="XM_020574499.1"/>
</dbReference>
<dbReference type="GO" id="GO:0071949">
    <property type="term" value="F:FAD binding"/>
    <property type="evidence" value="ECO:0007669"/>
    <property type="project" value="InterPro"/>
</dbReference>
<dbReference type="GeneID" id="31359057"/>
<dbReference type="PRINTS" id="PR00420">
    <property type="entry name" value="RNGMNOXGNASE"/>
</dbReference>
<sequence length="426" mass="47628">MTELKENKVLIVGGGLGGLILANGLQKHGTNQINVQVFERDQTPDTRSQGYIIGLKPNGIEAIKESVSEEKFTRIEKLFKPGQFVISDRNLNVLMNLSSGNTINRGELRKILMEGIDIKFGKRLRTYEENEHGVSATFEDNTSVEGDILVGADGVKSAVRQKKIPDFKFANVNVYRIQALIPNVDAEIFKAIFPTENGIIIKTLGNVKNTIIFGRIKTFQEAISFGLEKEEDDEEIDEDEQEEAQKSGEMILVNYEWRPEPNTPLPQSKEQLLECMRKGTQSFNPLVIKLFNELAKPEHLIETKPVELTQAEPYAKQPTSRVTLLGDSAHAMTSHAGIGANTAMKSASDLAHTLVDIFINKKPFIETLEAYEKQMITRGFQAIDISRSNTERMHSSNVGVIGEAIRNTMMKFIVKLVDWGVIKLPN</sequence>
<dbReference type="Gene3D" id="3.50.50.60">
    <property type="entry name" value="FAD/NAD(P)-binding domain"/>
    <property type="match status" value="1"/>
</dbReference>
<dbReference type="Pfam" id="PF01494">
    <property type="entry name" value="FAD_binding_3"/>
    <property type="match status" value="2"/>
</dbReference>
<accession>D3B559</accession>
<keyword evidence="2" id="KW-0274">FAD</keyword>
<dbReference type="InParanoid" id="D3B559"/>
<keyword evidence="1" id="KW-0285">Flavoprotein</keyword>
<proteinExistence type="predicted"/>
<dbReference type="SUPFAM" id="SSF51905">
    <property type="entry name" value="FAD/NAD(P)-binding domain"/>
    <property type="match status" value="1"/>
</dbReference>
<dbReference type="GO" id="GO:0004497">
    <property type="term" value="F:monooxygenase activity"/>
    <property type="evidence" value="ECO:0007669"/>
    <property type="project" value="UniProtKB-KW"/>
</dbReference>
<evidence type="ECO:0000256" key="3">
    <source>
        <dbReference type="ARBA" id="ARBA00023002"/>
    </source>
</evidence>
<feature type="domain" description="FAD-binding" evidence="5">
    <location>
        <begin position="8"/>
        <end position="168"/>
    </location>
</feature>
<comment type="caution">
    <text evidence="6">The sequence shown here is derived from an EMBL/GenBank/DDBJ whole genome shotgun (WGS) entry which is preliminary data.</text>
</comment>
<evidence type="ECO:0000259" key="5">
    <source>
        <dbReference type="Pfam" id="PF01494"/>
    </source>
</evidence>
<evidence type="ECO:0000313" key="6">
    <source>
        <dbReference type="EMBL" id="EFA83424.1"/>
    </source>
</evidence>
<evidence type="ECO:0000313" key="7">
    <source>
        <dbReference type="Proteomes" id="UP000001396"/>
    </source>
</evidence>
<evidence type="ECO:0000256" key="4">
    <source>
        <dbReference type="ARBA" id="ARBA00023033"/>
    </source>
</evidence>
<protein>
    <recommendedName>
        <fullName evidence="5">FAD-binding domain-containing protein</fullName>
    </recommendedName>
</protein>
<name>D3B559_HETP5</name>
<dbReference type="InterPro" id="IPR036188">
    <property type="entry name" value="FAD/NAD-bd_sf"/>
</dbReference>
<dbReference type="Proteomes" id="UP000001396">
    <property type="component" value="Unassembled WGS sequence"/>
</dbReference>
<keyword evidence="4" id="KW-0503">Monooxygenase</keyword>
<keyword evidence="7" id="KW-1185">Reference proteome</keyword>